<comment type="subunit">
    <text evidence="5">Component of the endosomal sorting complex required for transport II (ESCRT-II).</text>
</comment>
<keyword evidence="4" id="KW-0862">Zinc</keyword>
<keyword evidence="5" id="KW-0653">Protein transport</keyword>
<organism evidence="9 10">
    <name type="scientific">Phlebiopsis gigantea (strain 11061_1 CR5-6)</name>
    <name type="common">White-rot fungus</name>
    <name type="synonym">Peniophora gigantea</name>
    <dbReference type="NCBI Taxonomy" id="745531"/>
    <lineage>
        <taxon>Eukaryota</taxon>
        <taxon>Fungi</taxon>
        <taxon>Dikarya</taxon>
        <taxon>Basidiomycota</taxon>
        <taxon>Agaricomycotina</taxon>
        <taxon>Agaricomycetes</taxon>
        <taxon>Polyporales</taxon>
        <taxon>Phanerochaetaceae</taxon>
        <taxon>Phlebiopsis</taxon>
    </lineage>
</organism>
<dbReference type="HOGENOM" id="CLU_015433_3_0_1"/>
<comment type="subcellular location">
    <subcellularLocation>
        <location evidence="5">Cytoplasm</location>
    </subcellularLocation>
    <subcellularLocation>
        <location evidence="5">Endosome</location>
    </subcellularLocation>
</comment>
<evidence type="ECO:0000256" key="3">
    <source>
        <dbReference type="ARBA" id="ARBA00022771"/>
    </source>
</evidence>
<dbReference type="Gene3D" id="6.10.140.260">
    <property type="match status" value="1"/>
</dbReference>
<dbReference type="AlphaFoldDB" id="A0A0C3RW40"/>
<name>A0A0C3RW40_PHLG1</name>
<dbReference type="GO" id="GO:0043130">
    <property type="term" value="F:ubiquitin binding"/>
    <property type="evidence" value="ECO:0007669"/>
    <property type="project" value="UniProtKB-UniRule"/>
</dbReference>
<dbReference type="Gene3D" id="4.10.1060.10">
    <property type="entry name" value="Zinc finger, RanBP2-type"/>
    <property type="match status" value="1"/>
</dbReference>
<evidence type="ECO:0000256" key="1">
    <source>
        <dbReference type="ARBA" id="ARBA00009697"/>
    </source>
</evidence>
<feature type="domain" description="GLUE N-terminal" evidence="8">
    <location>
        <begin position="11"/>
        <end position="293"/>
    </location>
</feature>
<dbReference type="GO" id="GO:0032266">
    <property type="term" value="F:phosphatidylinositol-3-phosphate binding"/>
    <property type="evidence" value="ECO:0007669"/>
    <property type="project" value="UniProtKB-UniRule"/>
</dbReference>
<proteinExistence type="inferred from homology"/>
<feature type="region of interest" description="Disordered" evidence="7">
    <location>
        <begin position="233"/>
        <end position="259"/>
    </location>
</feature>
<evidence type="ECO:0000256" key="2">
    <source>
        <dbReference type="ARBA" id="ARBA00022723"/>
    </source>
</evidence>
<evidence type="ECO:0000256" key="7">
    <source>
        <dbReference type="SAM" id="MobiDB-lite"/>
    </source>
</evidence>
<dbReference type="InterPro" id="IPR001876">
    <property type="entry name" value="Znf_RanBP2"/>
</dbReference>
<dbReference type="InterPro" id="IPR021648">
    <property type="entry name" value="GLUE_dom"/>
</dbReference>
<dbReference type="InterPro" id="IPR040608">
    <property type="entry name" value="Snf8/Vps36"/>
</dbReference>
<evidence type="ECO:0000256" key="6">
    <source>
        <dbReference type="SAM" id="Coils"/>
    </source>
</evidence>
<dbReference type="Gene3D" id="2.30.29.30">
    <property type="entry name" value="Pleckstrin-homology domain (PH domain)/Phosphotyrosine-binding domain (PTB)"/>
    <property type="match status" value="2"/>
</dbReference>
<dbReference type="SUPFAM" id="SSF50729">
    <property type="entry name" value="PH domain-like"/>
    <property type="match status" value="2"/>
</dbReference>
<sequence>MGALKRYTTSVDGTIPVPALLYQDEEVIASQEGVGIYDGAQKSARHQTGAVHVSTHRLFYIDASHPRSRSFALDLSHVEQTDYWAGLLRSSAKVTLYLNALPRLATPGPTQGASTNTRQNPDSAFDVWECAVCSYRNPPGLSPSASMVCGLCGVPRAAMPTASVAVPAPPRARLEPPLSSSLPPASSAHRSPRAASDPPSRVETPAGHACPACTFLNHPSLPACEICGTPLPRPAAKSAPASRPTSDDEDEGSGGEAPRMIKVSFRKGGDKAFYAGLRQSLLDKAWEGPKLRRALASTSQDPSRAATPTTASRTGIHGILQDVQTTAAATQTNMEDALQDLETLQVQAREMVRYAAELNERLTALSAPSAPAAAVEPEEAAFIRSSLAQLGLQMANAPVTLDMARDERRWHEELARELAGVWGGWNRARGVALIPPATFLLVLPHLPSCTEPPVSRRTFASGLAVLHTPPYSRAAFSARLVGLLSLGTCSSLFFLAHEEQLPLGLVQDMVGEAEDAGDVCRDEAEGRVGAGARAQEVRWWANVFLGYVWDGQAD</sequence>
<dbReference type="InterPro" id="IPR011993">
    <property type="entry name" value="PH-like_dom_sf"/>
</dbReference>
<evidence type="ECO:0000313" key="10">
    <source>
        <dbReference type="Proteomes" id="UP000053257"/>
    </source>
</evidence>
<dbReference type="Pfam" id="PF11605">
    <property type="entry name" value="Vps36_ESCRT-II"/>
    <property type="match status" value="1"/>
</dbReference>
<keyword evidence="10" id="KW-1185">Reference proteome</keyword>
<keyword evidence="2" id="KW-0479">Metal-binding</keyword>
<keyword evidence="5" id="KW-0967">Endosome</keyword>
<feature type="coiled-coil region" evidence="6">
    <location>
        <begin position="327"/>
        <end position="361"/>
    </location>
</feature>
<feature type="region of interest" description="Disordered" evidence="7">
    <location>
        <begin position="170"/>
        <end position="204"/>
    </location>
</feature>
<comment type="function">
    <text evidence="5">Component of the ESCRT-II complex (endosomal sorting complex required for transport II), which is required for multivesicular body (MVB) formation and sorting of endosomal cargo proteins into MVBs.</text>
</comment>
<gene>
    <name evidence="9" type="ORF">PHLGIDRAFT_128721</name>
</gene>
<dbReference type="EMBL" id="KN840536">
    <property type="protein sequence ID" value="KIP05696.1"/>
    <property type="molecule type" value="Genomic_DNA"/>
</dbReference>
<comment type="similarity">
    <text evidence="1 5">Belongs to the VPS36 family.</text>
</comment>
<evidence type="ECO:0000259" key="8">
    <source>
        <dbReference type="PROSITE" id="PS51495"/>
    </source>
</evidence>
<feature type="compositionally biased region" description="Low complexity" evidence="7">
    <location>
        <begin position="234"/>
        <end position="244"/>
    </location>
</feature>
<dbReference type="GO" id="GO:0031902">
    <property type="term" value="C:late endosome membrane"/>
    <property type="evidence" value="ECO:0007669"/>
    <property type="project" value="UniProtKB-UniRule"/>
</dbReference>
<keyword evidence="6" id="KW-0175">Coiled coil</keyword>
<dbReference type="InterPro" id="IPR036388">
    <property type="entry name" value="WH-like_DNA-bd_sf"/>
</dbReference>
<evidence type="ECO:0000256" key="5">
    <source>
        <dbReference type="RuleBase" id="RU367095"/>
    </source>
</evidence>
<protein>
    <recommendedName>
        <fullName evidence="5">Vacuolar protein-sorting-associated protein 36</fullName>
    </recommendedName>
    <alternativeName>
        <fullName evidence="5">ESCRT-II complex subunit VPS36</fullName>
    </alternativeName>
</protein>
<keyword evidence="5" id="KW-0813">Transport</keyword>
<dbReference type="PROSITE" id="PS51495">
    <property type="entry name" value="GLUE"/>
    <property type="match status" value="1"/>
</dbReference>
<dbReference type="InterPro" id="IPR037855">
    <property type="entry name" value="Vps36"/>
</dbReference>
<dbReference type="PANTHER" id="PTHR13128:SF12">
    <property type="entry name" value="VACUOLAR PROTEIN-SORTING-ASSOCIATED PROTEIN 36"/>
    <property type="match status" value="1"/>
</dbReference>
<keyword evidence="5" id="KW-0963">Cytoplasm</keyword>
<keyword evidence="3" id="KW-0863">Zinc-finger</keyword>
<dbReference type="OrthoDB" id="271448at2759"/>
<dbReference type="PANTHER" id="PTHR13128">
    <property type="entry name" value="VACUOLAR PROTEIN-SORTING-ASSOCIATED PROTEIN 36"/>
    <property type="match status" value="1"/>
</dbReference>
<feature type="compositionally biased region" description="Low complexity" evidence="7">
    <location>
        <begin position="175"/>
        <end position="202"/>
    </location>
</feature>
<accession>A0A0C3RW40</accession>
<dbReference type="GO" id="GO:0000814">
    <property type="term" value="C:ESCRT II complex"/>
    <property type="evidence" value="ECO:0007669"/>
    <property type="project" value="UniProtKB-UniRule"/>
</dbReference>
<dbReference type="Pfam" id="PF04157">
    <property type="entry name" value="EAP30"/>
    <property type="match status" value="1"/>
</dbReference>
<dbReference type="GO" id="GO:0008270">
    <property type="term" value="F:zinc ion binding"/>
    <property type="evidence" value="ECO:0007669"/>
    <property type="project" value="UniProtKB-KW"/>
</dbReference>
<evidence type="ECO:0000313" key="9">
    <source>
        <dbReference type="EMBL" id="KIP05696.1"/>
    </source>
</evidence>
<evidence type="ECO:0000256" key="4">
    <source>
        <dbReference type="ARBA" id="ARBA00022833"/>
    </source>
</evidence>
<dbReference type="STRING" id="745531.A0A0C3RW40"/>
<dbReference type="GO" id="GO:0043328">
    <property type="term" value="P:protein transport to vacuole involved in ubiquitin-dependent protein catabolic process via the multivesicular body sorting pathway"/>
    <property type="evidence" value="ECO:0007669"/>
    <property type="project" value="UniProtKB-UniRule"/>
</dbReference>
<reference evidence="9 10" key="1">
    <citation type="journal article" date="2014" name="PLoS Genet.">
        <title>Analysis of the Phlebiopsis gigantea genome, transcriptome and secretome provides insight into its pioneer colonization strategies of wood.</title>
        <authorList>
            <person name="Hori C."/>
            <person name="Ishida T."/>
            <person name="Igarashi K."/>
            <person name="Samejima M."/>
            <person name="Suzuki H."/>
            <person name="Master E."/>
            <person name="Ferreira P."/>
            <person name="Ruiz-Duenas F.J."/>
            <person name="Held B."/>
            <person name="Canessa P."/>
            <person name="Larrondo L.F."/>
            <person name="Schmoll M."/>
            <person name="Druzhinina I.S."/>
            <person name="Kubicek C.P."/>
            <person name="Gaskell J.A."/>
            <person name="Kersten P."/>
            <person name="St John F."/>
            <person name="Glasner J."/>
            <person name="Sabat G."/>
            <person name="Splinter BonDurant S."/>
            <person name="Syed K."/>
            <person name="Yadav J."/>
            <person name="Mgbeahuruike A.C."/>
            <person name="Kovalchuk A."/>
            <person name="Asiegbu F.O."/>
            <person name="Lackner G."/>
            <person name="Hoffmeister D."/>
            <person name="Rencoret J."/>
            <person name="Gutierrez A."/>
            <person name="Sun H."/>
            <person name="Lindquist E."/>
            <person name="Barry K."/>
            <person name="Riley R."/>
            <person name="Grigoriev I.V."/>
            <person name="Henrissat B."/>
            <person name="Kues U."/>
            <person name="Berka R.M."/>
            <person name="Martinez A.T."/>
            <person name="Covert S.F."/>
            <person name="Blanchette R.A."/>
            <person name="Cullen D."/>
        </authorList>
    </citation>
    <scope>NUCLEOTIDE SEQUENCE [LARGE SCALE GENOMIC DNA]</scope>
    <source>
        <strain evidence="9 10">11061_1 CR5-6</strain>
    </source>
</reference>
<dbReference type="Proteomes" id="UP000053257">
    <property type="component" value="Unassembled WGS sequence"/>
</dbReference>
<dbReference type="SMART" id="SM00547">
    <property type="entry name" value="ZnF_RBZ"/>
    <property type="match status" value="2"/>
</dbReference>
<dbReference type="Gene3D" id="1.10.10.10">
    <property type="entry name" value="Winged helix-like DNA-binding domain superfamily/Winged helix DNA-binding domain"/>
    <property type="match status" value="2"/>
</dbReference>